<proteinExistence type="predicted"/>
<evidence type="ECO:0000313" key="2">
    <source>
        <dbReference type="EMBL" id="KAB4208673.1"/>
    </source>
</evidence>
<dbReference type="EMBL" id="QSHA01000001">
    <property type="protein sequence ID" value="RHB77426.1"/>
    <property type="molecule type" value="Genomic_DNA"/>
</dbReference>
<evidence type="ECO:0000313" key="7">
    <source>
        <dbReference type="EMBL" id="RHB77426.1"/>
    </source>
</evidence>
<dbReference type="Proteomes" id="UP000466952">
    <property type="component" value="Unassembled WGS sequence"/>
</dbReference>
<evidence type="ECO:0000313" key="16">
    <source>
        <dbReference type="Proteomes" id="UP000462376"/>
    </source>
</evidence>
<evidence type="ECO:0000313" key="6">
    <source>
        <dbReference type="EMBL" id="RGJ89459.1"/>
    </source>
</evidence>
<dbReference type="EMBL" id="WCTM01000002">
    <property type="protein sequence ID" value="KAB4245523.1"/>
    <property type="molecule type" value="Genomic_DNA"/>
</dbReference>
<dbReference type="Proteomes" id="UP000260844">
    <property type="component" value="Unassembled WGS sequence"/>
</dbReference>
<dbReference type="AlphaFoldDB" id="A0A139K2L5"/>
<organism evidence="2 17">
    <name type="scientific">Bacteroides uniformis</name>
    <dbReference type="NCBI Taxonomy" id="820"/>
    <lineage>
        <taxon>Bacteria</taxon>
        <taxon>Pseudomonadati</taxon>
        <taxon>Bacteroidota</taxon>
        <taxon>Bacteroidia</taxon>
        <taxon>Bacteroidales</taxon>
        <taxon>Bacteroidaceae</taxon>
        <taxon>Bacteroides</taxon>
    </lineage>
</organism>
<comment type="caution">
    <text evidence="2">The sequence shown here is derived from an EMBL/GenBank/DDBJ whole genome shotgun (WGS) entry which is preliminary data.</text>
</comment>
<evidence type="ECO:0000313" key="5">
    <source>
        <dbReference type="EMBL" id="MDC1880125.1"/>
    </source>
</evidence>
<dbReference type="EMBL" id="WCTL01000016">
    <property type="protein sequence ID" value="KAB4233534.1"/>
    <property type="molecule type" value="Genomic_DNA"/>
</dbReference>
<dbReference type="Proteomes" id="UP000432488">
    <property type="component" value="Unassembled WGS sequence"/>
</dbReference>
<protein>
    <submittedName>
        <fullName evidence="2">Uncharacterized protein</fullName>
    </submittedName>
</protein>
<evidence type="ECO:0000313" key="12">
    <source>
        <dbReference type="Proteomes" id="UP000284640"/>
    </source>
</evidence>
<dbReference type="RefSeq" id="WP_005837061.1">
    <property type="nucleotide sequence ID" value="NZ_CACRTC010000007.1"/>
</dbReference>
<evidence type="ECO:0000313" key="9">
    <source>
        <dbReference type="EMBL" id="RHE61962.1"/>
    </source>
</evidence>
<dbReference type="EMBL" id="JAQNSG010000006">
    <property type="protein sequence ID" value="MDC1880125.1"/>
    <property type="molecule type" value="Genomic_DNA"/>
</dbReference>
<evidence type="ECO:0000313" key="3">
    <source>
        <dbReference type="EMBL" id="KAB4233534.1"/>
    </source>
</evidence>
<evidence type="ECO:0000313" key="11">
    <source>
        <dbReference type="Proteomes" id="UP000283601"/>
    </source>
</evidence>
<dbReference type="EMBL" id="QSPV01000023">
    <property type="protein sequence ID" value="RGJ89459.1"/>
    <property type="molecule type" value="Genomic_DNA"/>
</dbReference>
<evidence type="ECO:0000313" key="13">
    <source>
        <dbReference type="Proteomes" id="UP000286114"/>
    </source>
</evidence>
<dbReference type="Proteomes" id="UP000462376">
    <property type="component" value="Unassembled WGS sequence"/>
</dbReference>
<dbReference type="EMBL" id="WCTR01000023">
    <property type="protein sequence ID" value="KAB4208673.1"/>
    <property type="molecule type" value="Genomic_DNA"/>
</dbReference>
<dbReference type="Proteomes" id="UP000284640">
    <property type="component" value="Unassembled WGS sequence"/>
</dbReference>
<dbReference type="Proteomes" id="UP001213309">
    <property type="component" value="Unassembled WGS sequence"/>
</dbReference>
<dbReference type="Proteomes" id="UP000286114">
    <property type="component" value="Unassembled WGS sequence"/>
</dbReference>
<dbReference type="Proteomes" id="UP000431575">
    <property type="component" value="Unassembled WGS sequence"/>
</dbReference>
<evidence type="ECO:0000313" key="4">
    <source>
        <dbReference type="EMBL" id="KAB4245523.1"/>
    </source>
</evidence>
<dbReference type="EMBL" id="QSKL01000001">
    <property type="protein sequence ID" value="RHE61962.1"/>
    <property type="molecule type" value="Genomic_DNA"/>
</dbReference>
<dbReference type="Proteomes" id="UP000283601">
    <property type="component" value="Unassembled WGS sequence"/>
</dbReference>
<evidence type="ECO:0000313" key="17">
    <source>
        <dbReference type="Proteomes" id="UP000466952"/>
    </source>
</evidence>
<name>A0A139K2L5_BACUN</name>
<evidence type="ECO:0000313" key="14">
    <source>
        <dbReference type="Proteomes" id="UP000431575"/>
    </source>
</evidence>
<sequence>MVGIDADFSDVDQFFEDGTSEVVAGMKEEGEAFVEDAKATGNYQDHTKHLRESNDYEVNEDGLILKNEADYASFVESKGFEVAGSAAIRTEKRLKDRFER</sequence>
<reference evidence="10 11" key="1">
    <citation type="submission" date="2018-08" db="EMBL/GenBank/DDBJ databases">
        <title>A genome reference for cultivated species of the human gut microbiota.</title>
        <authorList>
            <person name="Zou Y."/>
            <person name="Xue W."/>
            <person name="Luo G."/>
        </authorList>
    </citation>
    <scope>NUCLEOTIDE SEQUENCE [LARGE SCALE GENOMIC DNA]</scope>
    <source>
        <strain evidence="9 12">AM27-46</strain>
        <strain evidence="8 11">AM29-12AC</strain>
        <strain evidence="7 13">AM39-1</strain>
        <strain evidence="6 10">TM04-30</strain>
    </source>
</reference>
<evidence type="ECO:0000313" key="15">
    <source>
        <dbReference type="Proteomes" id="UP000432488"/>
    </source>
</evidence>
<dbReference type="EMBL" id="QSJZ01000001">
    <property type="protein sequence ID" value="RHE25791.1"/>
    <property type="molecule type" value="Genomic_DNA"/>
</dbReference>
<accession>A0A139K2L5</accession>
<gene>
    <name evidence="9" type="ORF">DW729_00660</name>
    <name evidence="8" type="ORF">DW758_01610</name>
    <name evidence="7" type="ORF">DW873_00015</name>
    <name evidence="6" type="ORF">DXD40_18060</name>
    <name evidence="4" type="ORF">GAP41_04450</name>
    <name evidence="3" type="ORF">GAP47_16015</name>
    <name evidence="2" type="ORF">GAP55_21275</name>
    <name evidence="1" type="ORF">GAQ56_20840</name>
    <name evidence="5" type="ORF">POZ24_08790</name>
</gene>
<evidence type="ECO:0000313" key="1">
    <source>
        <dbReference type="EMBL" id="KAB4086945.1"/>
    </source>
</evidence>
<reference evidence="5" key="3">
    <citation type="submission" date="2022-10" db="EMBL/GenBank/DDBJ databases">
        <title>Human gut microbiome strain richness.</title>
        <authorList>
            <person name="Chen-Liaw A."/>
        </authorList>
    </citation>
    <scope>NUCLEOTIDE SEQUENCE</scope>
    <source>
        <strain evidence="5">1001713st2_A4_1001713B170214_170313</strain>
    </source>
</reference>
<reference evidence="14 15" key="2">
    <citation type="journal article" date="2019" name="Nat. Med.">
        <title>A library of human gut bacterial isolates paired with longitudinal multiomics data enables mechanistic microbiome research.</title>
        <authorList>
            <person name="Poyet M."/>
            <person name="Groussin M."/>
            <person name="Gibbons S.M."/>
            <person name="Avila-Pacheco J."/>
            <person name="Jiang X."/>
            <person name="Kearney S.M."/>
            <person name="Perrotta A.R."/>
            <person name="Berdy B."/>
            <person name="Zhao S."/>
            <person name="Lieberman T.D."/>
            <person name="Swanson P.K."/>
            <person name="Smith M."/>
            <person name="Roesemann S."/>
            <person name="Alexander J.E."/>
            <person name="Rich S.A."/>
            <person name="Livny J."/>
            <person name="Vlamakis H."/>
            <person name="Clish C."/>
            <person name="Bullock K."/>
            <person name="Deik A."/>
            <person name="Scott J."/>
            <person name="Pierce K.A."/>
            <person name="Xavier R.J."/>
            <person name="Alm E.J."/>
        </authorList>
    </citation>
    <scope>NUCLEOTIDE SEQUENCE [LARGE SCALE GENOMIC DNA]</scope>
    <source>
        <strain evidence="2 17">BIOML-A11</strain>
        <strain evidence="1 15">BIOML-A42</strain>
        <strain evidence="3 16">BIOML-A5</strain>
        <strain evidence="4 14">BIOML-A6</strain>
    </source>
</reference>
<dbReference type="EMBL" id="WCUV01000021">
    <property type="protein sequence ID" value="KAB4086945.1"/>
    <property type="molecule type" value="Genomic_DNA"/>
</dbReference>
<evidence type="ECO:0000313" key="10">
    <source>
        <dbReference type="Proteomes" id="UP000260844"/>
    </source>
</evidence>
<evidence type="ECO:0000313" key="8">
    <source>
        <dbReference type="EMBL" id="RHE25791.1"/>
    </source>
</evidence>